<dbReference type="NCBIfam" id="TIGR02072">
    <property type="entry name" value="BioC"/>
    <property type="match status" value="1"/>
</dbReference>
<evidence type="ECO:0000313" key="10">
    <source>
        <dbReference type="EMBL" id="PAW56829.1"/>
    </source>
</evidence>
<protein>
    <recommendedName>
        <fullName evidence="3 8">Malonyl-[acyl-carrier protein] O-methyltransferase</fullName>
        <shortName evidence="8">Malonyl-ACP O-methyltransferase</shortName>
        <ecNumber evidence="3 8">2.1.1.197</ecNumber>
    </recommendedName>
    <alternativeName>
        <fullName evidence="8">Biotin synthesis protein BioC</fullName>
    </alternativeName>
</protein>
<reference evidence="10 11" key="1">
    <citation type="submission" date="2017-08" db="EMBL/GenBank/DDBJ databases">
        <title>Draft Genome Sequence of Pseudomonas moraviensis TYU6, isolated from Taxus cuspidata by using PacBio Single-Molecule Real-Time Technology.</title>
        <authorList>
            <person name="Baek K.-H."/>
            <person name="Mishra A.K."/>
        </authorList>
    </citation>
    <scope>NUCLEOTIDE SEQUENCE [LARGE SCALE GENOMIC DNA]</scope>
    <source>
        <strain evidence="10 11">TYU6</strain>
    </source>
</reference>
<organism evidence="10 11">
    <name type="scientific">Pseudomonas moraviensis</name>
    <dbReference type="NCBI Taxonomy" id="321662"/>
    <lineage>
        <taxon>Bacteria</taxon>
        <taxon>Pseudomonadati</taxon>
        <taxon>Pseudomonadota</taxon>
        <taxon>Gammaproteobacteria</taxon>
        <taxon>Pseudomonadales</taxon>
        <taxon>Pseudomonadaceae</taxon>
        <taxon>Pseudomonas</taxon>
    </lineage>
</organism>
<dbReference type="InterPro" id="IPR013216">
    <property type="entry name" value="Methyltransf_11"/>
</dbReference>
<dbReference type="PANTHER" id="PTHR13090:SF1">
    <property type="entry name" value="ARGININE-HYDROXYLASE NDUFAF5, MITOCHONDRIAL"/>
    <property type="match status" value="1"/>
</dbReference>
<dbReference type="UniPathway" id="UPA00078"/>
<dbReference type="PANTHER" id="PTHR13090">
    <property type="entry name" value="ARGININE-HYDROXYLASE NDUFAF5, MITOCHONDRIAL"/>
    <property type="match status" value="1"/>
</dbReference>
<evidence type="ECO:0000256" key="4">
    <source>
        <dbReference type="ARBA" id="ARBA00022603"/>
    </source>
</evidence>
<evidence type="ECO:0000256" key="1">
    <source>
        <dbReference type="ARBA" id="ARBA00000852"/>
    </source>
</evidence>
<evidence type="ECO:0000256" key="7">
    <source>
        <dbReference type="ARBA" id="ARBA00022756"/>
    </source>
</evidence>
<dbReference type="GO" id="GO:0032259">
    <property type="term" value="P:methylation"/>
    <property type="evidence" value="ECO:0007669"/>
    <property type="project" value="UniProtKB-KW"/>
</dbReference>
<evidence type="ECO:0000256" key="6">
    <source>
        <dbReference type="ARBA" id="ARBA00022691"/>
    </source>
</evidence>
<dbReference type="InterPro" id="IPR050602">
    <property type="entry name" value="Malonyl-ACP_OMT"/>
</dbReference>
<evidence type="ECO:0000313" key="11">
    <source>
        <dbReference type="Proteomes" id="UP000217830"/>
    </source>
</evidence>
<feature type="domain" description="Methyltransferase type 11" evidence="9">
    <location>
        <begin position="58"/>
        <end position="151"/>
    </location>
</feature>
<comment type="caution">
    <text evidence="10">The sequence shown here is derived from an EMBL/GenBank/DDBJ whole genome shotgun (WGS) entry which is preliminary data.</text>
</comment>
<accession>A0A2A2PMI1</accession>
<comment type="function">
    <text evidence="8">Converts the free carboxyl group of a malonyl-thioester to its methyl ester by transfer of a methyl group from S-adenosyl-L-methionine (SAM). It allows to synthesize pimeloyl-ACP via the fatty acid synthetic pathway.</text>
</comment>
<dbReference type="SUPFAM" id="SSF53335">
    <property type="entry name" value="S-adenosyl-L-methionine-dependent methyltransferases"/>
    <property type="match status" value="1"/>
</dbReference>
<dbReference type="Gene3D" id="3.40.50.150">
    <property type="entry name" value="Vaccinia Virus protein VP39"/>
    <property type="match status" value="1"/>
</dbReference>
<keyword evidence="11" id="KW-1185">Reference proteome</keyword>
<dbReference type="CDD" id="cd02440">
    <property type="entry name" value="AdoMet_MTases"/>
    <property type="match status" value="1"/>
</dbReference>
<evidence type="ECO:0000259" key="9">
    <source>
        <dbReference type="Pfam" id="PF08241"/>
    </source>
</evidence>
<keyword evidence="6 8" id="KW-0949">S-adenosyl-L-methionine</keyword>
<dbReference type="InterPro" id="IPR011814">
    <property type="entry name" value="BioC"/>
</dbReference>
<comment type="pathway">
    <text evidence="2 8">Cofactor biosynthesis; biotin biosynthesis.</text>
</comment>
<evidence type="ECO:0000256" key="5">
    <source>
        <dbReference type="ARBA" id="ARBA00022679"/>
    </source>
</evidence>
<gene>
    <name evidence="8 10" type="primary">bioC</name>
    <name evidence="10" type="ORF">CKQ80_16430</name>
</gene>
<evidence type="ECO:0000256" key="2">
    <source>
        <dbReference type="ARBA" id="ARBA00004746"/>
    </source>
</evidence>
<dbReference type="InterPro" id="IPR029063">
    <property type="entry name" value="SAM-dependent_MTases_sf"/>
</dbReference>
<proteinExistence type="inferred from homology"/>
<name>A0A2A2PMI1_9PSED</name>
<dbReference type="AlphaFoldDB" id="A0A2A2PMI1"/>
<evidence type="ECO:0000256" key="8">
    <source>
        <dbReference type="HAMAP-Rule" id="MF_00835"/>
    </source>
</evidence>
<keyword evidence="7 8" id="KW-0093">Biotin biosynthesis</keyword>
<dbReference type="EC" id="2.1.1.197" evidence="3 8"/>
<dbReference type="EMBL" id="NRST01000001">
    <property type="protein sequence ID" value="PAW56829.1"/>
    <property type="molecule type" value="Genomic_DNA"/>
</dbReference>
<dbReference type="GO" id="GO:0009102">
    <property type="term" value="P:biotin biosynthetic process"/>
    <property type="evidence" value="ECO:0007669"/>
    <property type="project" value="UniProtKB-UniRule"/>
</dbReference>
<dbReference type="Pfam" id="PF08241">
    <property type="entry name" value="Methyltransf_11"/>
    <property type="match status" value="1"/>
</dbReference>
<comment type="catalytic activity">
    <reaction evidence="1 8">
        <text>malonyl-[ACP] + S-adenosyl-L-methionine = malonyl-[ACP] methyl ester + S-adenosyl-L-homocysteine</text>
        <dbReference type="Rhea" id="RHEA:17105"/>
        <dbReference type="Rhea" id="RHEA-COMP:9623"/>
        <dbReference type="Rhea" id="RHEA-COMP:9954"/>
        <dbReference type="ChEBI" id="CHEBI:57856"/>
        <dbReference type="ChEBI" id="CHEBI:59789"/>
        <dbReference type="ChEBI" id="CHEBI:78449"/>
        <dbReference type="ChEBI" id="CHEBI:78845"/>
        <dbReference type="EC" id="2.1.1.197"/>
    </reaction>
</comment>
<dbReference type="HAMAP" id="MF_00835">
    <property type="entry name" value="BioC"/>
    <property type="match status" value="1"/>
</dbReference>
<comment type="similarity">
    <text evidence="8">Belongs to the methyltransferase superfamily.</text>
</comment>
<dbReference type="GO" id="GO:0102130">
    <property type="term" value="F:malonyl-CoA methyltransferase activity"/>
    <property type="evidence" value="ECO:0007669"/>
    <property type="project" value="UniProtKB-EC"/>
</dbReference>
<sequence length="270" mass="29734">MTDLSLVALPGGLPDKRQVAASFSRAAASYDSVAELQRDVGSQLLQRLPEDFLPSRWLDLGCGTGYFTRALAHRYVEGQGLALDIAEGMLDHARPLGGAQHFIAGDAERLPLQDSTCELIFSSLAVQWCADFESVLSEAFRVLKPGGIFAFASLCVGTLYELRDSWRQVDGLVHVNRFREFVRYEQLCAASGLRTVSLRNQAHVLHYPDVRSLTHELKALGAHNLNPGRPGGLTGRARILGLIEAYEQFRQPQGLPATYQVVYAVLEKPL</sequence>
<dbReference type="GO" id="GO:0010340">
    <property type="term" value="F:carboxyl-O-methyltransferase activity"/>
    <property type="evidence" value="ECO:0007669"/>
    <property type="project" value="UniProtKB-UniRule"/>
</dbReference>
<evidence type="ECO:0000256" key="3">
    <source>
        <dbReference type="ARBA" id="ARBA00012327"/>
    </source>
</evidence>
<dbReference type="Proteomes" id="UP000217830">
    <property type="component" value="Unassembled WGS sequence"/>
</dbReference>
<dbReference type="GO" id="GO:0008757">
    <property type="term" value="F:S-adenosylmethionine-dependent methyltransferase activity"/>
    <property type="evidence" value="ECO:0007669"/>
    <property type="project" value="InterPro"/>
</dbReference>
<dbReference type="RefSeq" id="WP_047297022.1">
    <property type="nucleotide sequence ID" value="NZ_NRSS01000003.1"/>
</dbReference>
<keyword evidence="4 8" id="KW-0489">Methyltransferase</keyword>
<keyword evidence="5 8" id="KW-0808">Transferase</keyword>